<proteinExistence type="predicted"/>
<evidence type="ECO:0000256" key="1">
    <source>
        <dbReference type="ARBA" id="ARBA00001970"/>
    </source>
</evidence>
<organism evidence="7 8">
    <name type="scientific">Fusarium heterosporum</name>
    <dbReference type="NCBI Taxonomy" id="42747"/>
    <lineage>
        <taxon>Eukaryota</taxon>
        <taxon>Fungi</taxon>
        <taxon>Dikarya</taxon>
        <taxon>Ascomycota</taxon>
        <taxon>Pezizomycotina</taxon>
        <taxon>Sordariomycetes</taxon>
        <taxon>Hypocreomycetidae</taxon>
        <taxon>Hypocreales</taxon>
        <taxon>Nectriaceae</taxon>
        <taxon>Fusarium</taxon>
        <taxon>Fusarium heterosporum species complex</taxon>
    </lineage>
</organism>
<keyword evidence="3" id="KW-0479">Metal-binding</keyword>
<evidence type="ECO:0000313" key="7">
    <source>
        <dbReference type="EMBL" id="KAF5666765.1"/>
    </source>
</evidence>
<keyword evidence="8" id="KW-1185">Reference proteome</keyword>
<name>A0A8H5TCL4_FUSHE</name>
<dbReference type="GO" id="GO:0016829">
    <property type="term" value="F:lyase activity"/>
    <property type="evidence" value="ECO:0007669"/>
    <property type="project" value="UniProtKB-KW"/>
</dbReference>
<evidence type="ECO:0000256" key="5">
    <source>
        <dbReference type="ARBA" id="ARBA00023239"/>
    </source>
</evidence>
<evidence type="ECO:0000256" key="6">
    <source>
        <dbReference type="SAM" id="MobiDB-lite"/>
    </source>
</evidence>
<comment type="cofactor">
    <cofactor evidence="1">
        <name>heme b</name>
        <dbReference type="ChEBI" id="CHEBI:60344"/>
    </cofactor>
</comment>
<feature type="region of interest" description="Disordered" evidence="6">
    <location>
        <begin position="214"/>
        <end position="234"/>
    </location>
</feature>
<dbReference type="Pfam" id="PF13816">
    <property type="entry name" value="Dehydratase_hem"/>
    <property type="match status" value="1"/>
</dbReference>
<gene>
    <name evidence="7" type="ORF">FHETE_6099</name>
</gene>
<keyword evidence="2" id="KW-0349">Heme</keyword>
<evidence type="ECO:0000256" key="4">
    <source>
        <dbReference type="ARBA" id="ARBA00023004"/>
    </source>
</evidence>
<dbReference type="OrthoDB" id="3359285at2759"/>
<dbReference type="InterPro" id="IPR025702">
    <property type="entry name" value="OXD"/>
</dbReference>
<sequence>MIITITNNLWQTTLQQNSTITSPAQQKSVVMSCPARIYPLRKPENHRVPIPRWHLALPHDVTHVCTAYIGVQKHSDDPGSDYARDEAISAIRSWVEGEAGPSAYEMFSVMGGCDVEEATIWVCYWANTTTYQKWLEDLSLRVIYSRLPETGRASVGIWQEAFITEFPRLETNYSGLDYLPGLARLPDSTFPEHTLSAYWGAARDRIPSSAFDLFPPSSNAPPPTPAPQGLGQHLTGTNVENIAHIRSGQFWENCSQQEADSYDTKLEPTLRTGLEYLWENSPETGALGLRYLRNTNLSESDLSRPRKETCGAGFFTSLEALETWAKSHRSHLAIYRGALTHYKVFGDKRKFRTWHEVSVLRAGDARFEYLNCVSQTGVIQGVSLRVEDLK</sequence>
<evidence type="ECO:0000313" key="8">
    <source>
        <dbReference type="Proteomes" id="UP000567885"/>
    </source>
</evidence>
<protein>
    <submittedName>
        <fullName evidence="7">Phenylacetaldoxime dehydratase</fullName>
    </submittedName>
</protein>
<dbReference type="Proteomes" id="UP000567885">
    <property type="component" value="Unassembled WGS sequence"/>
</dbReference>
<evidence type="ECO:0000256" key="3">
    <source>
        <dbReference type="ARBA" id="ARBA00022723"/>
    </source>
</evidence>
<comment type="caution">
    <text evidence="7">The sequence shown here is derived from an EMBL/GenBank/DDBJ whole genome shotgun (WGS) entry which is preliminary data.</text>
</comment>
<dbReference type="AlphaFoldDB" id="A0A8H5TCL4"/>
<keyword evidence="4" id="KW-0408">Iron</keyword>
<reference evidence="7 8" key="1">
    <citation type="submission" date="2020-05" db="EMBL/GenBank/DDBJ databases">
        <title>Identification and distribution of gene clusters putatively required for synthesis of sphingolipid metabolism inhibitors in phylogenetically diverse species of the filamentous fungus Fusarium.</title>
        <authorList>
            <person name="Kim H.-S."/>
            <person name="Busman M."/>
            <person name="Brown D.W."/>
            <person name="Divon H."/>
            <person name="Uhlig S."/>
            <person name="Proctor R.H."/>
        </authorList>
    </citation>
    <scope>NUCLEOTIDE SEQUENCE [LARGE SCALE GENOMIC DNA]</scope>
    <source>
        <strain evidence="7 8">NRRL 20693</strain>
    </source>
</reference>
<evidence type="ECO:0000256" key="2">
    <source>
        <dbReference type="ARBA" id="ARBA00022617"/>
    </source>
</evidence>
<accession>A0A8H5TCL4</accession>
<dbReference type="GO" id="GO:0046872">
    <property type="term" value="F:metal ion binding"/>
    <property type="evidence" value="ECO:0007669"/>
    <property type="project" value="UniProtKB-KW"/>
</dbReference>
<keyword evidence="5" id="KW-0456">Lyase</keyword>
<dbReference type="EMBL" id="JAAGWQ010000106">
    <property type="protein sequence ID" value="KAF5666765.1"/>
    <property type="molecule type" value="Genomic_DNA"/>
</dbReference>